<dbReference type="EMBL" id="CM043015">
    <property type="protein sequence ID" value="KAI4471928.1"/>
    <property type="molecule type" value="Genomic_DNA"/>
</dbReference>
<reference evidence="1" key="1">
    <citation type="submission" date="2022-04" db="EMBL/GenBank/DDBJ databases">
        <title>Chromosome-scale genome assembly of Holotrichia oblita Faldermann.</title>
        <authorList>
            <person name="Rongchong L."/>
        </authorList>
    </citation>
    <scope>NUCLEOTIDE SEQUENCE</scope>
    <source>
        <strain evidence="1">81SQS9</strain>
    </source>
</reference>
<accession>A0ACB9TYV9</accession>
<evidence type="ECO:0000313" key="2">
    <source>
        <dbReference type="Proteomes" id="UP001056778"/>
    </source>
</evidence>
<comment type="caution">
    <text evidence="1">The sequence shown here is derived from an EMBL/GenBank/DDBJ whole genome shotgun (WGS) entry which is preliminary data.</text>
</comment>
<evidence type="ECO:0000313" key="1">
    <source>
        <dbReference type="EMBL" id="KAI4471928.1"/>
    </source>
</evidence>
<organism evidence="1 2">
    <name type="scientific">Holotrichia oblita</name>
    <name type="common">Chafer beetle</name>
    <dbReference type="NCBI Taxonomy" id="644536"/>
    <lineage>
        <taxon>Eukaryota</taxon>
        <taxon>Metazoa</taxon>
        <taxon>Ecdysozoa</taxon>
        <taxon>Arthropoda</taxon>
        <taxon>Hexapoda</taxon>
        <taxon>Insecta</taxon>
        <taxon>Pterygota</taxon>
        <taxon>Neoptera</taxon>
        <taxon>Endopterygota</taxon>
        <taxon>Coleoptera</taxon>
        <taxon>Polyphaga</taxon>
        <taxon>Scarabaeiformia</taxon>
        <taxon>Scarabaeidae</taxon>
        <taxon>Melolonthinae</taxon>
        <taxon>Holotrichia</taxon>
    </lineage>
</organism>
<dbReference type="Proteomes" id="UP001056778">
    <property type="component" value="Chromosome 1"/>
</dbReference>
<name>A0ACB9TYV9_HOLOL</name>
<proteinExistence type="predicted"/>
<keyword evidence="2" id="KW-1185">Reference proteome</keyword>
<protein>
    <submittedName>
        <fullName evidence="1">Uncharacterized protein</fullName>
    </submittedName>
</protein>
<sequence length="122" mass="13721">MYESITNNEDGLLTLRFLATGSILQVAGDFSGVDKSTVSRVINKVSRAIAHMHETFTTLPDDEINTVRQGFFNIRSRFPRCIGALDCTHVKIQSPGGEKPENFRNRKGFFFLSMYKQSATLN</sequence>
<gene>
    <name evidence="1" type="ORF">MML48_1g12668</name>
</gene>